<dbReference type="KEGG" id="sulg:FJR48_00850"/>
<evidence type="ECO:0000313" key="3">
    <source>
        <dbReference type="Proteomes" id="UP000326944"/>
    </source>
</evidence>
<evidence type="ECO:0000313" key="2">
    <source>
        <dbReference type="EMBL" id="QFR48349.1"/>
    </source>
</evidence>
<dbReference type="Proteomes" id="UP000326944">
    <property type="component" value="Chromosome"/>
</dbReference>
<feature type="domain" description="Spore protein YkvP/CgeB glycosyl transferase-like" evidence="1">
    <location>
        <begin position="232"/>
        <end position="372"/>
    </location>
</feature>
<protein>
    <submittedName>
        <fullName evidence="2">Glycosyltransferase family 1 protein</fullName>
    </submittedName>
</protein>
<reference evidence="2 3" key="1">
    <citation type="submission" date="2019-09" db="EMBL/GenBank/DDBJ databases">
        <title>Sulfurimonas gotlandica sp. nov., a chemoautotrophic and psychrotolerant epsilonproteobacterium isolated from a pelagic redoxcline, and an emended description of the genus Sulfurimonas.</title>
        <authorList>
            <person name="Wang S."/>
            <person name="Jiang L."/>
            <person name="Shao S."/>
        </authorList>
    </citation>
    <scope>NUCLEOTIDE SEQUENCE [LARGE SCALE GENOMIC DNA]</scope>
    <source>
        <strain evidence="2 3">GYSZ_1</strain>
    </source>
</reference>
<dbReference type="RefSeq" id="WP_152306292.1">
    <property type="nucleotide sequence ID" value="NZ_CP043617.1"/>
</dbReference>
<keyword evidence="3" id="KW-1185">Reference proteome</keyword>
<dbReference type="Pfam" id="PF13524">
    <property type="entry name" value="Glyco_trans_1_2"/>
    <property type="match status" value="1"/>
</dbReference>
<proteinExistence type="predicted"/>
<name>A0A5P8NY56_9BACT</name>
<keyword evidence="2" id="KW-0808">Transferase</keyword>
<accession>A0A5P8NY56</accession>
<gene>
    <name evidence="2" type="ORF">FJR48_00850</name>
</gene>
<dbReference type="GO" id="GO:0016740">
    <property type="term" value="F:transferase activity"/>
    <property type="evidence" value="ECO:0007669"/>
    <property type="project" value="UniProtKB-KW"/>
</dbReference>
<evidence type="ECO:0000259" key="1">
    <source>
        <dbReference type="Pfam" id="PF13524"/>
    </source>
</evidence>
<organism evidence="2 3">
    <name type="scientific">Sulfurimonas lithotrophica</name>
    <dbReference type="NCBI Taxonomy" id="2590022"/>
    <lineage>
        <taxon>Bacteria</taxon>
        <taxon>Pseudomonadati</taxon>
        <taxon>Campylobacterota</taxon>
        <taxon>Epsilonproteobacteria</taxon>
        <taxon>Campylobacterales</taxon>
        <taxon>Sulfurimonadaceae</taxon>
        <taxon>Sulfurimonas</taxon>
    </lineage>
</organism>
<dbReference type="EMBL" id="CP043617">
    <property type="protein sequence ID" value="QFR48349.1"/>
    <property type="molecule type" value="Genomic_DNA"/>
</dbReference>
<sequence>MKNNTIALFMPSKTSFYDGLFNSLKKAFEHHGYEVTGGCGFLSGIKLDLFINKYNPKVFFEMNRCKSEINNFPKNILHICWLVDLLGRKLENITGSEIVYFFSTEWMKDFKHSENCKIGWLPPASDPEEYYPIKDHKKIFNSVFLGHIPNPWSNDLLNRIVCEDSNKKIIFSDVLNQFENIWGSQDSIVNNDIYINEVIDWLRKNNFVSIDITDKTLRYDIGCRIIRKARRLFFLDWLLENIDIEPMGIFGGSNWKNWSKYKNMYQKELLTTKEMNNVYNKTKLLIHEGVGFHFRVFDAMLAGTPVIIRKSKQDNDFGGIATMFDENIEYISIDINKFHKFQFDDDILNDISDRAREKVLLNHTWFHRLSQVVKDINDVI</sequence>
<dbReference type="AlphaFoldDB" id="A0A5P8NY56"/>
<dbReference type="OrthoDB" id="5571320at2"/>
<dbReference type="InterPro" id="IPR055259">
    <property type="entry name" value="YkvP/CgeB_Glyco_trans-like"/>
</dbReference>